<evidence type="ECO:0000256" key="9">
    <source>
        <dbReference type="ARBA" id="ARBA00037998"/>
    </source>
</evidence>
<dbReference type="InterPro" id="IPR052157">
    <property type="entry name" value="BCAA_transport_permease"/>
</dbReference>
<keyword evidence="3" id="KW-1003">Cell membrane</keyword>
<keyword evidence="2" id="KW-0813">Transport</keyword>
<proteinExistence type="inferred from homology"/>
<feature type="transmembrane region" description="Helical" evidence="10">
    <location>
        <begin position="270"/>
        <end position="290"/>
    </location>
</feature>
<evidence type="ECO:0000256" key="4">
    <source>
        <dbReference type="ARBA" id="ARBA00022519"/>
    </source>
</evidence>
<reference evidence="12" key="1">
    <citation type="journal article" date="2019" name="Int. J. Syst. Evol. Microbiol.">
        <title>The Global Catalogue of Microorganisms (GCM) 10K type strain sequencing project: providing services to taxonomists for standard genome sequencing and annotation.</title>
        <authorList>
            <consortium name="The Broad Institute Genomics Platform"/>
            <consortium name="The Broad Institute Genome Sequencing Center for Infectious Disease"/>
            <person name="Wu L."/>
            <person name="Ma J."/>
        </authorList>
    </citation>
    <scope>NUCLEOTIDE SEQUENCE [LARGE SCALE GENOMIC DNA]</scope>
    <source>
        <strain evidence="12">TISTR 1827</strain>
    </source>
</reference>
<gene>
    <name evidence="11" type="ORF">ACFSW5_05680</name>
</gene>
<evidence type="ECO:0000256" key="2">
    <source>
        <dbReference type="ARBA" id="ARBA00022448"/>
    </source>
</evidence>
<feature type="transmembrane region" description="Helical" evidence="10">
    <location>
        <begin position="245"/>
        <end position="263"/>
    </location>
</feature>
<dbReference type="RefSeq" id="WP_379270442.1">
    <property type="nucleotide sequence ID" value="NZ_JBHUGT010000023.1"/>
</dbReference>
<feature type="transmembrane region" description="Helical" evidence="10">
    <location>
        <begin position="47"/>
        <end position="68"/>
    </location>
</feature>
<feature type="transmembrane region" description="Helical" evidence="10">
    <location>
        <begin position="216"/>
        <end position="239"/>
    </location>
</feature>
<keyword evidence="4" id="KW-0997">Cell inner membrane</keyword>
<evidence type="ECO:0000256" key="3">
    <source>
        <dbReference type="ARBA" id="ARBA00022475"/>
    </source>
</evidence>
<evidence type="ECO:0000256" key="7">
    <source>
        <dbReference type="ARBA" id="ARBA00022989"/>
    </source>
</evidence>
<keyword evidence="8 10" id="KW-0472">Membrane</keyword>
<comment type="similarity">
    <text evidence="9">Belongs to the binding-protein-dependent transport system permease family. LivHM subfamily.</text>
</comment>
<keyword evidence="7 10" id="KW-1133">Transmembrane helix</keyword>
<evidence type="ECO:0000256" key="5">
    <source>
        <dbReference type="ARBA" id="ARBA00022692"/>
    </source>
</evidence>
<evidence type="ECO:0000256" key="8">
    <source>
        <dbReference type="ARBA" id="ARBA00023136"/>
    </source>
</evidence>
<organism evidence="11 12">
    <name type="scientific">Paenibacillus thailandensis</name>
    <dbReference type="NCBI Taxonomy" id="393250"/>
    <lineage>
        <taxon>Bacteria</taxon>
        <taxon>Bacillati</taxon>
        <taxon>Bacillota</taxon>
        <taxon>Bacilli</taxon>
        <taxon>Bacillales</taxon>
        <taxon>Paenibacillaceae</taxon>
        <taxon>Paenibacillus</taxon>
    </lineage>
</organism>
<evidence type="ECO:0000313" key="11">
    <source>
        <dbReference type="EMBL" id="MFD2659757.1"/>
    </source>
</evidence>
<feature type="transmembrane region" description="Helical" evidence="10">
    <location>
        <begin position="107"/>
        <end position="130"/>
    </location>
</feature>
<dbReference type="PANTHER" id="PTHR11795">
    <property type="entry name" value="BRANCHED-CHAIN AMINO ACID TRANSPORT SYSTEM PERMEASE PROTEIN LIVH"/>
    <property type="match status" value="1"/>
</dbReference>
<protein>
    <submittedName>
        <fullName evidence="11">Branched-chain amino acid ABC transporter permease</fullName>
    </submittedName>
</protein>
<evidence type="ECO:0000256" key="1">
    <source>
        <dbReference type="ARBA" id="ARBA00004651"/>
    </source>
</evidence>
<dbReference type="EMBL" id="JBHUMY010000006">
    <property type="protein sequence ID" value="MFD2659757.1"/>
    <property type="molecule type" value="Genomic_DNA"/>
</dbReference>
<dbReference type="Proteomes" id="UP001597493">
    <property type="component" value="Unassembled WGS sequence"/>
</dbReference>
<dbReference type="PANTHER" id="PTHR11795:SF371">
    <property type="entry name" value="HIGH-AFFINITY BRANCHED-CHAIN AMINO ACID TRANSPORT SYSTEM PERMEASE PROTEIN LIVH"/>
    <property type="match status" value="1"/>
</dbReference>
<name>A0ABW5QTS1_9BACL</name>
<keyword evidence="6" id="KW-0029">Amino-acid transport</keyword>
<keyword evidence="12" id="KW-1185">Reference proteome</keyword>
<comment type="subcellular location">
    <subcellularLocation>
        <location evidence="1">Cell membrane</location>
        <topology evidence="1">Multi-pass membrane protein</topology>
    </subcellularLocation>
</comment>
<evidence type="ECO:0000256" key="6">
    <source>
        <dbReference type="ARBA" id="ARBA00022970"/>
    </source>
</evidence>
<evidence type="ECO:0000256" key="10">
    <source>
        <dbReference type="SAM" id="Phobius"/>
    </source>
</evidence>
<feature type="transmembrane region" description="Helical" evidence="10">
    <location>
        <begin position="20"/>
        <end position="40"/>
    </location>
</feature>
<feature type="transmembrane region" description="Helical" evidence="10">
    <location>
        <begin position="302"/>
        <end position="320"/>
    </location>
</feature>
<dbReference type="CDD" id="cd06582">
    <property type="entry name" value="TM_PBP1_LivH_like"/>
    <property type="match status" value="1"/>
</dbReference>
<feature type="transmembrane region" description="Helical" evidence="10">
    <location>
        <begin position="74"/>
        <end position="95"/>
    </location>
</feature>
<accession>A0ABW5QTS1</accession>
<comment type="caution">
    <text evidence="11">The sequence shown here is derived from an EMBL/GenBank/DDBJ whole genome shotgun (WGS) entry which is preliminary data.</text>
</comment>
<feature type="transmembrane region" description="Helical" evidence="10">
    <location>
        <begin position="167"/>
        <end position="187"/>
    </location>
</feature>
<dbReference type="Pfam" id="PF02653">
    <property type="entry name" value="BPD_transp_2"/>
    <property type="match status" value="1"/>
</dbReference>
<dbReference type="InterPro" id="IPR001851">
    <property type="entry name" value="ABC_transp_permease"/>
</dbReference>
<sequence>MISGIIGTLPQVLLDGLTLGAVYAVVAIGYTMVYGILELINFAHGEIFMTGAFVGTSTLLLFQSAGWLSDLPGWLVYLFLLITAMVITGFLGVGIERLAYRPLRNAPKLISLISAIGISFLLQDLIRFIAELKTGNYIVSAPAIYNGNLQVSASGLWDRFGDGFLKVNSLIVVSVAIVLMVGLDLFIKRTKWGMAMRAVAQDRETASLMAISVNKVIAITFFIGSALGGATGVLFAQQYGTIDPFIGYVLGIKAFTAAVLGGIGNIRGAVFGGLLLGILEMFASANLGILTSGSFGGEYKDVFAFAVLVIVLIFKPEGMFGKAVKEKV</sequence>
<keyword evidence="5 10" id="KW-0812">Transmembrane</keyword>
<evidence type="ECO:0000313" key="12">
    <source>
        <dbReference type="Proteomes" id="UP001597493"/>
    </source>
</evidence>